<evidence type="ECO:0000256" key="10">
    <source>
        <dbReference type="ARBA" id="ARBA00023136"/>
    </source>
</evidence>
<organism evidence="15 16">
    <name type="scientific">Sphingomonas aerophila</name>
    <dbReference type="NCBI Taxonomy" id="1344948"/>
    <lineage>
        <taxon>Bacteria</taxon>
        <taxon>Pseudomonadati</taxon>
        <taxon>Pseudomonadota</taxon>
        <taxon>Alphaproteobacteria</taxon>
        <taxon>Sphingomonadales</taxon>
        <taxon>Sphingomonadaceae</taxon>
        <taxon>Sphingomonas</taxon>
    </lineage>
</organism>
<evidence type="ECO:0000256" key="8">
    <source>
        <dbReference type="ARBA" id="ARBA00022777"/>
    </source>
</evidence>
<evidence type="ECO:0000313" key="15">
    <source>
        <dbReference type="EMBL" id="MBB5714567.1"/>
    </source>
</evidence>
<keyword evidence="16" id="KW-1185">Reference proteome</keyword>
<dbReference type="PROSITE" id="PS51103">
    <property type="entry name" value="PTS_EIIC_TYPE_1"/>
    <property type="match status" value="1"/>
</dbReference>
<evidence type="ECO:0000256" key="4">
    <source>
        <dbReference type="ARBA" id="ARBA00022597"/>
    </source>
</evidence>
<feature type="transmembrane region" description="Helical" evidence="12">
    <location>
        <begin position="249"/>
        <end position="270"/>
    </location>
</feature>
<dbReference type="NCBIfam" id="TIGR01998">
    <property type="entry name" value="PTS-II-BC-nag"/>
    <property type="match status" value="1"/>
</dbReference>
<keyword evidence="10 12" id="KW-0472">Membrane</keyword>
<dbReference type="GO" id="GO:0019866">
    <property type="term" value="C:organelle inner membrane"/>
    <property type="evidence" value="ECO:0007669"/>
    <property type="project" value="InterPro"/>
</dbReference>
<dbReference type="Proteomes" id="UP000546200">
    <property type="component" value="Unassembled WGS sequence"/>
</dbReference>
<evidence type="ECO:0000256" key="6">
    <source>
        <dbReference type="ARBA" id="ARBA00022683"/>
    </source>
</evidence>
<evidence type="ECO:0000256" key="9">
    <source>
        <dbReference type="ARBA" id="ARBA00022989"/>
    </source>
</evidence>
<dbReference type="InterPro" id="IPR010974">
    <property type="entry name" value="PTS_IIBC_nag"/>
</dbReference>
<dbReference type="GO" id="GO:0015764">
    <property type="term" value="P:N-acetylglucosamine transport"/>
    <property type="evidence" value="ECO:0007669"/>
    <property type="project" value="TreeGrafter"/>
</dbReference>
<comment type="caution">
    <text evidence="15">The sequence shown here is derived from an EMBL/GenBank/DDBJ whole genome shotgun (WGS) entry which is preliminary data.</text>
</comment>
<evidence type="ECO:0000256" key="2">
    <source>
        <dbReference type="ARBA" id="ARBA00022448"/>
    </source>
</evidence>
<dbReference type="GO" id="GO:0090563">
    <property type="term" value="F:protein-phosphocysteine-sugar phosphotransferase activity"/>
    <property type="evidence" value="ECO:0007669"/>
    <property type="project" value="TreeGrafter"/>
</dbReference>
<dbReference type="Gene3D" id="3.30.1360.60">
    <property type="entry name" value="Glucose permease domain IIB"/>
    <property type="match status" value="1"/>
</dbReference>
<dbReference type="NCBIfam" id="TIGR00826">
    <property type="entry name" value="EIIB_glc"/>
    <property type="match status" value="1"/>
</dbReference>
<evidence type="ECO:0000256" key="11">
    <source>
        <dbReference type="PROSITE-ProRule" id="PRU00421"/>
    </source>
</evidence>
<dbReference type="GO" id="GO:0009401">
    <property type="term" value="P:phosphoenolpyruvate-dependent sugar phosphotransferase system"/>
    <property type="evidence" value="ECO:0007669"/>
    <property type="project" value="UniProtKB-KW"/>
</dbReference>
<evidence type="ECO:0000259" key="14">
    <source>
        <dbReference type="PROSITE" id="PS51103"/>
    </source>
</evidence>
<comment type="subcellular location">
    <subcellularLocation>
        <location evidence="1">Cell membrane</location>
        <topology evidence="1">Multi-pass membrane protein</topology>
    </subcellularLocation>
</comment>
<keyword evidence="2" id="KW-0813">Transport</keyword>
<protein>
    <submittedName>
        <fullName evidence="15">PTS system N-acetylglucosamine-specific IIC component</fullName>
    </submittedName>
</protein>
<dbReference type="RefSeq" id="WP_184056032.1">
    <property type="nucleotide sequence ID" value="NZ_JACIJK010000004.1"/>
</dbReference>
<dbReference type="GO" id="GO:0005886">
    <property type="term" value="C:plasma membrane"/>
    <property type="evidence" value="ECO:0007669"/>
    <property type="project" value="UniProtKB-SubCell"/>
</dbReference>
<feature type="transmembrane region" description="Helical" evidence="12">
    <location>
        <begin position="359"/>
        <end position="379"/>
    </location>
</feature>
<dbReference type="InterPro" id="IPR036878">
    <property type="entry name" value="Glu_permease_IIB"/>
</dbReference>
<feature type="domain" description="PTS EIIC type-1" evidence="14">
    <location>
        <begin position="4"/>
        <end position="391"/>
    </location>
</feature>
<dbReference type="Pfam" id="PF00367">
    <property type="entry name" value="PTS_EIIB"/>
    <property type="match status" value="1"/>
</dbReference>
<dbReference type="InterPro" id="IPR001996">
    <property type="entry name" value="PTS_IIB_1"/>
</dbReference>
<keyword evidence="7 12" id="KW-0812">Transmembrane</keyword>
<dbReference type="AlphaFoldDB" id="A0A7W9BC93"/>
<reference evidence="15 16" key="1">
    <citation type="submission" date="2020-08" db="EMBL/GenBank/DDBJ databases">
        <title>Genomic Encyclopedia of Type Strains, Phase IV (KMG-IV): sequencing the most valuable type-strain genomes for metagenomic binning, comparative biology and taxonomic classification.</title>
        <authorList>
            <person name="Goeker M."/>
        </authorList>
    </citation>
    <scope>NUCLEOTIDE SEQUENCE [LARGE SCALE GENOMIC DNA]</scope>
    <source>
        <strain evidence="15 16">DSM 100044</strain>
    </source>
</reference>
<dbReference type="InterPro" id="IPR050429">
    <property type="entry name" value="PTS_Glucose_EIICBA"/>
</dbReference>
<dbReference type="SUPFAM" id="SSF55604">
    <property type="entry name" value="Glucose permease domain IIB"/>
    <property type="match status" value="1"/>
</dbReference>
<keyword evidence="9 12" id="KW-1133">Transmembrane helix</keyword>
<sequence>MIGRGALERLQPLGRALMLPIAVLPVAALLLRLGQPDLLAISFVAAAGQAIFDNLGLLFAAGVAVGLARENHGAASLAGIVCYLVATEGAKPLLAIPPGTVAATDPVYRDIALAAWKAKEIAKLSVPAGILSGVIAGALYNRFHAIQLPASLGFFGGRRFVPIVSGVAGVALALAFGVGFPVFEALVDGLSHWVVAAGPLGLFFYGLANRLLLITGLHHIINNLAWFLVGDFHGATGDLKRFFAGDPTAGAFMAGFFPVMMFGLPAACFAMYRAAPPERRQGVAGLYLSLALTAFLTGVTEPIEFTFIFLAPLLFAVHAVLTGVAMMLMNALGVKLGFGFSAGLLDYVLNFGLATRPLLLLPVGLAYSGIYYTAFRWAIRRFNLMTPGREAVAAASADDASTASDARPGRFVAALGGAANIAELDACTTRLRLVLHDAELVDAQGLTSLGARGTLNLGRGRVQVVVGPEADQLAAAMRQMTGAETSVAPFSPSRAVPDRATLPIRYDDELGLLVQALGAAAPDGALARGRRLVLEGVSQKVRDTLSSAPGVRATADGSGSLHLLLNGEAAPVLEAWQQAKAVRPTS</sequence>
<keyword evidence="8" id="KW-0418">Kinase</keyword>
<feature type="transmembrane region" description="Helical" evidence="12">
    <location>
        <begin position="189"/>
        <end position="206"/>
    </location>
</feature>
<dbReference type="PROSITE" id="PS01035">
    <property type="entry name" value="PTS_EIIB_TYPE_1_CYS"/>
    <property type="match status" value="1"/>
</dbReference>
<keyword evidence="4" id="KW-0762">Sugar transport</keyword>
<dbReference type="InterPro" id="IPR018113">
    <property type="entry name" value="PTrfase_EIIB_Cys"/>
</dbReference>
<evidence type="ECO:0000259" key="13">
    <source>
        <dbReference type="PROSITE" id="PS51098"/>
    </source>
</evidence>
<dbReference type="PANTHER" id="PTHR30009:SF4">
    <property type="entry name" value="PTS SYSTEM N-ACETYLGLUCOSAMINE-SPECIFIC EIICBA COMPONENT"/>
    <property type="match status" value="1"/>
</dbReference>
<feature type="domain" description="PTS EIIB type-1" evidence="13">
    <location>
        <begin position="405"/>
        <end position="487"/>
    </location>
</feature>
<evidence type="ECO:0000256" key="1">
    <source>
        <dbReference type="ARBA" id="ARBA00004651"/>
    </source>
</evidence>
<evidence type="ECO:0000256" key="7">
    <source>
        <dbReference type="ARBA" id="ARBA00022692"/>
    </source>
</evidence>
<evidence type="ECO:0000313" key="16">
    <source>
        <dbReference type="Proteomes" id="UP000546200"/>
    </source>
</evidence>
<feature type="transmembrane region" description="Helical" evidence="12">
    <location>
        <begin position="12"/>
        <end position="33"/>
    </location>
</feature>
<feature type="active site" description="Phosphocysteine intermediate; for EIIB activity" evidence="11">
    <location>
        <position position="427"/>
    </location>
</feature>
<feature type="transmembrane region" description="Helical" evidence="12">
    <location>
        <begin position="305"/>
        <end position="329"/>
    </location>
</feature>
<dbReference type="InterPro" id="IPR003352">
    <property type="entry name" value="PTS_EIIC"/>
</dbReference>
<feature type="transmembrane region" description="Helical" evidence="12">
    <location>
        <begin position="336"/>
        <end position="353"/>
    </location>
</feature>
<keyword evidence="6" id="KW-0598">Phosphotransferase system</keyword>
<name>A0A7W9BC93_9SPHN</name>
<evidence type="ECO:0000256" key="3">
    <source>
        <dbReference type="ARBA" id="ARBA00022475"/>
    </source>
</evidence>
<gene>
    <name evidence="15" type="ORF">FHS94_001403</name>
</gene>
<dbReference type="GO" id="GO:0015572">
    <property type="term" value="F:N-acetylglucosamine transmembrane transporter activity"/>
    <property type="evidence" value="ECO:0007669"/>
    <property type="project" value="InterPro"/>
</dbReference>
<feature type="transmembrane region" description="Helical" evidence="12">
    <location>
        <begin position="282"/>
        <end position="299"/>
    </location>
</feature>
<dbReference type="PANTHER" id="PTHR30009">
    <property type="entry name" value="CYTOCHROME C-TYPE SYNTHESIS PROTEIN AND PTS TRANSMEMBRANE COMPONENT"/>
    <property type="match status" value="1"/>
</dbReference>
<dbReference type="Pfam" id="PF02378">
    <property type="entry name" value="PTS_EIIC"/>
    <property type="match status" value="1"/>
</dbReference>
<dbReference type="EMBL" id="JACIJK010000004">
    <property type="protein sequence ID" value="MBB5714567.1"/>
    <property type="molecule type" value="Genomic_DNA"/>
</dbReference>
<dbReference type="GO" id="GO:0016301">
    <property type="term" value="F:kinase activity"/>
    <property type="evidence" value="ECO:0007669"/>
    <property type="project" value="UniProtKB-KW"/>
</dbReference>
<dbReference type="PROSITE" id="PS51098">
    <property type="entry name" value="PTS_EIIB_TYPE_1"/>
    <property type="match status" value="1"/>
</dbReference>
<keyword evidence="5" id="KW-0808">Transferase</keyword>
<dbReference type="InterPro" id="IPR013013">
    <property type="entry name" value="PTS_EIIC_1"/>
</dbReference>
<dbReference type="CDD" id="cd00212">
    <property type="entry name" value="PTS_IIB_glc"/>
    <property type="match status" value="1"/>
</dbReference>
<accession>A0A7W9BC93</accession>
<keyword evidence="3" id="KW-1003">Cell membrane</keyword>
<dbReference type="GO" id="GO:0008982">
    <property type="term" value="F:protein-N(PI)-phosphohistidine-sugar phosphotransferase activity"/>
    <property type="evidence" value="ECO:0007669"/>
    <property type="project" value="InterPro"/>
</dbReference>
<feature type="transmembrane region" description="Helical" evidence="12">
    <location>
        <begin position="160"/>
        <end position="183"/>
    </location>
</feature>
<evidence type="ECO:0000256" key="5">
    <source>
        <dbReference type="ARBA" id="ARBA00022679"/>
    </source>
</evidence>
<feature type="transmembrane region" description="Helical" evidence="12">
    <location>
        <begin position="39"/>
        <end position="67"/>
    </location>
</feature>
<proteinExistence type="predicted"/>
<evidence type="ECO:0000256" key="12">
    <source>
        <dbReference type="SAM" id="Phobius"/>
    </source>
</evidence>